<dbReference type="RefSeq" id="WP_266127194.1">
    <property type="nucleotide sequence ID" value="NZ_JANIDV010000002.1"/>
</dbReference>
<gene>
    <name evidence="4" type="ORF">NQF87_04305</name>
</gene>
<dbReference type="PANTHER" id="PTHR30203">
    <property type="entry name" value="OUTER MEMBRANE CATION EFFLUX PROTEIN"/>
    <property type="match status" value="1"/>
</dbReference>
<feature type="region of interest" description="Disordered" evidence="3">
    <location>
        <begin position="52"/>
        <end position="96"/>
    </location>
</feature>
<dbReference type="Pfam" id="PF02321">
    <property type="entry name" value="OEP"/>
    <property type="match status" value="2"/>
</dbReference>
<dbReference type="PANTHER" id="PTHR30203:SF25">
    <property type="entry name" value="OUTER MEMBRANE PROTEIN-RELATED"/>
    <property type="match status" value="1"/>
</dbReference>
<evidence type="ECO:0000313" key="4">
    <source>
        <dbReference type="EMBL" id="MCX5616196.1"/>
    </source>
</evidence>
<name>A0ABT3WH46_9PROT</name>
<keyword evidence="2" id="KW-0472">Membrane</keyword>
<keyword evidence="2" id="KW-0812">Transmembrane</keyword>
<keyword evidence="2" id="KW-1134">Transmembrane beta strand</keyword>
<dbReference type="InterPro" id="IPR003423">
    <property type="entry name" value="OMP_efflux"/>
</dbReference>
<keyword evidence="2" id="KW-0564">Palmitate</keyword>
<dbReference type="Gene3D" id="1.20.1600.10">
    <property type="entry name" value="Outer membrane efflux proteins (OEP)"/>
    <property type="match status" value="1"/>
</dbReference>
<comment type="subcellular location">
    <subcellularLocation>
        <location evidence="2">Cell membrane</location>
        <topology evidence="2">Lipid-anchor</topology>
    </subcellularLocation>
</comment>
<evidence type="ECO:0000256" key="3">
    <source>
        <dbReference type="SAM" id="MobiDB-lite"/>
    </source>
</evidence>
<reference evidence="4" key="1">
    <citation type="submission" date="2022-07" db="EMBL/GenBank/DDBJ databases">
        <title>Bombella genomes.</title>
        <authorList>
            <person name="Harer L."/>
            <person name="Styblova S."/>
            <person name="Ehrmann M."/>
        </authorList>
    </citation>
    <scope>NUCLEOTIDE SEQUENCE</scope>
    <source>
        <strain evidence="4">TMW 2.2559</strain>
    </source>
</reference>
<evidence type="ECO:0000256" key="1">
    <source>
        <dbReference type="ARBA" id="ARBA00007613"/>
    </source>
</evidence>
<dbReference type="NCBIfam" id="TIGR01845">
    <property type="entry name" value="outer_NodT"/>
    <property type="match status" value="1"/>
</dbReference>
<proteinExistence type="inferred from homology"/>
<sequence>MKDARLFRSVRNGGEALYARRFSRQLLCGVALLGLGGCLMVGPNYHPPKDWAPPHYDLHNGSNQTSRGTAKGKGHGPHGANAAPEDRTDEKASPASVVTELPMADAWWKTFHDSELTSLEDRVATQNLSFLLATQNLAQSRAQMIIAGAERFPSLSAYGTYARSQHSSKQLQEIFKRVGKGFPDLPEREANFIQSSQQAQVPLLNQWQDKIDATYEIDLWGRVAYQYQAAKYLMKMSEEERRSILIARQADMARDYLQLRGDQKRQRILADSHATVQDLLSLAQSRYWSGLVTELDVDSMKARLHGIEAQQANLDETVAREKNAIALLLGMPPQSLNEELGRTAAVPTVPPFVPAGLPSELAHRRPDIREAEEHLRETVAEVGEATADFYPKVTVTADFGFQTLSFRDLGFWNARAWNVGPSISLPIFQGGRLYGQLRLKKAAQRAAAVEYRQTVLQAWNEVDNALQAYHDEQIHHEGLARTVDDQKRALTLATSQYRAGLATYLSVLEAQEKLQEAQLELAASDSAFATDLARLYNALGGGWSDVLPDEDRTSQGEKGRSVIRRAGQ</sequence>
<accession>A0ABT3WH46</accession>
<organism evidence="4 5">
    <name type="scientific">Bombella dulcis</name>
    <dbReference type="NCBI Taxonomy" id="2967339"/>
    <lineage>
        <taxon>Bacteria</taxon>
        <taxon>Pseudomonadati</taxon>
        <taxon>Pseudomonadota</taxon>
        <taxon>Alphaproteobacteria</taxon>
        <taxon>Acetobacterales</taxon>
        <taxon>Acetobacteraceae</taxon>
        <taxon>Bombella</taxon>
    </lineage>
</organism>
<keyword evidence="2" id="KW-0449">Lipoprotein</keyword>
<keyword evidence="5" id="KW-1185">Reference proteome</keyword>
<protein>
    <submittedName>
        <fullName evidence="4">Efflux transporter outer membrane subunit</fullName>
    </submittedName>
</protein>
<dbReference type="EMBL" id="JANIDV010000002">
    <property type="protein sequence ID" value="MCX5616196.1"/>
    <property type="molecule type" value="Genomic_DNA"/>
</dbReference>
<dbReference type="SUPFAM" id="SSF56954">
    <property type="entry name" value="Outer membrane efflux proteins (OEP)"/>
    <property type="match status" value="1"/>
</dbReference>
<dbReference type="Proteomes" id="UP001165633">
    <property type="component" value="Unassembled WGS sequence"/>
</dbReference>
<comment type="caution">
    <text evidence="4">The sequence shown here is derived from an EMBL/GenBank/DDBJ whole genome shotgun (WGS) entry which is preliminary data.</text>
</comment>
<dbReference type="Gene3D" id="2.20.200.10">
    <property type="entry name" value="Outer membrane efflux proteins (OEP)"/>
    <property type="match status" value="1"/>
</dbReference>
<dbReference type="InterPro" id="IPR010131">
    <property type="entry name" value="MdtP/NodT-like"/>
</dbReference>
<feature type="region of interest" description="Disordered" evidence="3">
    <location>
        <begin position="546"/>
        <end position="568"/>
    </location>
</feature>
<feature type="compositionally biased region" description="Basic and acidic residues" evidence="3">
    <location>
        <begin position="549"/>
        <end position="560"/>
    </location>
</feature>
<evidence type="ECO:0000313" key="5">
    <source>
        <dbReference type="Proteomes" id="UP001165633"/>
    </source>
</evidence>
<evidence type="ECO:0000256" key="2">
    <source>
        <dbReference type="RuleBase" id="RU362097"/>
    </source>
</evidence>
<comment type="similarity">
    <text evidence="1 2">Belongs to the outer membrane factor (OMF) (TC 1.B.17) family.</text>
</comment>